<reference evidence="7 8" key="1">
    <citation type="submission" date="2018-08" db="EMBL/GenBank/DDBJ databases">
        <title>Genome and evolution of the arbuscular mycorrhizal fungus Diversispora epigaea (formerly Glomus versiforme) and its bacterial endosymbionts.</title>
        <authorList>
            <person name="Sun X."/>
            <person name="Fei Z."/>
            <person name="Harrison M."/>
        </authorList>
    </citation>
    <scope>NUCLEOTIDE SEQUENCE [LARGE SCALE GENOMIC DNA]</scope>
    <source>
        <strain evidence="7 8">IT104</strain>
    </source>
</reference>
<dbReference type="InterPro" id="IPR001245">
    <property type="entry name" value="Ser-Thr/Tyr_kinase_cat_dom"/>
</dbReference>
<dbReference type="PROSITE" id="PS50011">
    <property type="entry name" value="PROTEIN_KINASE_DOM"/>
    <property type="match status" value="1"/>
</dbReference>
<evidence type="ECO:0000256" key="2">
    <source>
        <dbReference type="ARBA" id="ARBA00022741"/>
    </source>
</evidence>
<dbReference type="InterPro" id="IPR051681">
    <property type="entry name" value="Ser/Thr_Kinases-Pseudokinases"/>
</dbReference>
<evidence type="ECO:0000256" key="5">
    <source>
        <dbReference type="SAM" id="MobiDB-lite"/>
    </source>
</evidence>
<evidence type="ECO:0000313" key="8">
    <source>
        <dbReference type="Proteomes" id="UP000266861"/>
    </source>
</evidence>
<gene>
    <name evidence="7" type="ORF">Glove_606g160</name>
</gene>
<feature type="domain" description="Protein kinase" evidence="6">
    <location>
        <begin position="184"/>
        <end position="461"/>
    </location>
</feature>
<keyword evidence="2" id="KW-0547">Nucleotide-binding</keyword>
<keyword evidence="3" id="KW-0418">Kinase</keyword>
<dbReference type="AlphaFoldDB" id="A0A397GAE1"/>
<dbReference type="SUPFAM" id="SSF56112">
    <property type="entry name" value="Protein kinase-like (PK-like)"/>
    <property type="match status" value="1"/>
</dbReference>
<evidence type="ECO:0000256" key="4">
    <source>
        <dbReference type="ARBA" id="ARBA00022840"/>
    </source>
</evidence>
<dbReference type="GO" id="GO:0004674">
    <property type="term" value="F:protein serine/threonine kinase activity"/>
    <property type="evidence" value="ECO:0007669"/>
    <property type="project" value="TreeGrafter"/>
</dbReference>
<sequence>MSFYGTCPECNQEFTDYSWCKSCNSKHFQNDFKKWTSGNNTIDKLILDAQQNATNGRGVIESISYNRFKDIKEIAKGGFGTIYKARWIYGPIESWDVENQWWKRWEANFYLHANKKMSFYGTCPECNQEFTDYSWCKSCNSKHFQNDFKKWTSGNNTIDKLILDAQQNATNGRGVIESISYNRFKDIKEIAKGGFGTIYKARWIYGPIESWDVENQWWKRWGQQDEALKKFNNSFASLNEEFLNEITIHLKISKDLASLRFYGITQDPETNEYVMVLEYMRGGNLRDYLKNNFNNINWKMKLGLLKELASKFKNIHELDIIHHDFHPGNILSYIFENSLLKISDFGLSKLIGQDIKNPEKRQIFGVLPYIDPEVLSGEEYTKASDVYSFGIIAYEIVTGFAPYYDIPHNKDLARKICNGLRPKIPFHIPKLITRLIMRCWDARVIHRPTFEELNKELQDYFLDYYYRYNFLCKNNKEIRIQLKQAENFSKNQEKGPIRDNKSKSSTNSTTPTPITPLNYRTHPEAIYTSRLLNYSNLPKPKNDKNFKKELEELTKSTSALSVVASKPVGRNFFTNILHNILT</sequence>
<dbReference type="Proteomes" id="UP000266861">
    <property type="component" value="Unassembled WGS sequence"/>
</dbReference>
<protein>
    <recommendedName>
        <fullName evidence="6">Protein kinase domain-containing protein</fullName>
    </recommendedName>
</protein>
<dbReference type="GO" id="GO:0005524">
    <property type="term" value="F:ATP binding"/>
    <property type="evidence" value="ECO:0007669"/>
    <property type="project" value="UniProtKB-KW"/>
</dbReference>
<dbReference type="Pfam" id="PF07714">
    <property type="entry name" value="PK_Tyr_Ser-Thr"/>
    <property type="match status" value="1"/>
</dbReference>
<keyword evidence="4" id="KW-0067">ATP-binding</keyword>
<dbReference type="Gene3D" id="1.10.510.10">
    <property type="entry name" value="Transferase(Phosphotransferase) domain 1"/>
    <property type="match status" value="1"/>
</dbReference>
<dbReference type="PANTHER" id="PTHR44329:SF288">
    <property type="entry name" value="MITOGEN-ACTIVATED PROTEIN KINASE KINASE KINASE 20"/>
    <property type="match status" value="1"/>
</dbReference>
<proteinExistence type="predicted"/>
<dbReference type="PRINTS" id="PR00109">
    <property type="entry name" value="TYRKINASE"/>
</dbReference>
<dbReference type="PANTHER" id="PTHR44329">
    <property type="entry name" value="SERINE/THREONINE-PROTEIN KINASE TNNI3K-RELATED"/>
    <property type="match status" value="1"/>
</dbReference>
<feature type="region of interest" description="Disordered" evidence="5">
    <location>
        <begin position="489"/>
        <end position="519"/>
    </location>
</feature>
<keyword evidence="1" id="KW-0808">Transferase</keyword>
<dbReference type="EMBL" id="PQFF01000504">
    <property type="protein sequence ID" value="RHZ46864.1"/>
    <property type="molecule type" value="Genomic_DNA"/>
</dbReference>
<keyword evidence="8" id="KW-1185">Reference proteome</keyword>
<dbReference type="InterPro" id="IPR011009">
    <property type="entry name" value="Kinase-like_dom_sf"/>
</dbReference>
<evidence type="ECO:0000256" key="3">
    <source>
        <dbReference type="ARBA" id="ARBA00022777"/>
    </source>
</evidence>
<evidence type="ECO:0000313" key="7">
    <source>
        <dbReference type="EMBL" id="RHZ46864.1"/>
    </source>
</evidence>
<comment type="caution">
    <text evidence="7">The sequence shown here is derived from an EMBL/GenBank/DDBJ whole genome shotgun (WGS) entry which is preliminary data.</text>
</comment>
<dbReference type="InterPro" id="IPR000719">
    <property type="entry name" value="Prot_kinase_dom"/>
</dbReference>
<feature type="compositionally biased region" description="Low complexity" evidence="5">
    <location>
        <begin position="503"/>
        <end position="512"/>
    </location>
</feature>
<evidence type="ECO:0000259" key="6">
    <source>
        <dbReference type="PROSITE" id="PS50011"/>
    </source>
</evidence>
<dbReference type="STRING" id="1348612.A0A397GAE1"/>
<organism evidence="7 8">
    <name type="scientific">Diversispora epigaea</name>
    <dbReference type="NCBI Taxonomy" id="1348612"/>
    <lineage>
        <taxon>Eukaryota</taxon>
        <taxon>Fungi</taxon>
        <taxon>Fungi incertae sedis</taxon>
        <taxon>Mucoromycota</taxon>
        <taxon>Glomeromycotina</taxon>
        <taxon>Glomeromycetes</taxon>
        <taxon>Diversisporales</taxon>
        <taxon>Diversisporaceae</taxon>
        <taxon>Diversispora</taxon>
    </lineage>
</organism>
<name>A0A397GAE1_9GLOM</name>
<feature type="compositionally biased region" description="Basic and acidic residues" evidence="5">
    <location>
        <begin position="491"/>
        <end position="502"/>
    </location>
</feature>
<accession>A0A397GAE1</accession>
<evidence type="ECO:0000256" key="1">
    <source>
        <dbReference type="ARBA" id="ARBA00022679"/>
    </source>
</evidence>